<accession>A0A6G6IY78</accession>
<feature type="chain" id="PRO_5026083330" description="DUF2790 domain-containing protein" evidence="1">
    <location>
        <begin position="20"/>
        <end position="124"/>
    </location>
</feature>
<dbReference type="KEGG" id="pnt:G5B91_17505"/>
<dbReference type="EMBL" id="CP049140">
    <property type="protein sequence ID" value="QIE87972.1"/>
    <property type="molecule type" value="Genomic_DNA"/>
</dbReference>
<dbReference type="RefSeq" id="WP_024767339.1">
    <property type="nucleotide sequence ID" value="NZ_CP049140.1"/>
</dbReference>
<proteinExistence type="predicted"/>
<evidence type="ECO:0000313" key="3">
    <source>
        <dbReference type="Proteomes" id="UP000501063"/>
    </source>
</evidence>
<name>A0A6G6IY78_PSENT</name>
<protein>
    <recommendedName>
        <fullName evidence="4">DUF2790 domain-containing protein</fullName>
    </recommendedName>
</protein>
<sequence length="124" mass="13875">MKKAFLMGVLLAAAMPVFAETVLFDPSEGRQYVGEEFDARSAKQVLYLDRPCKLPIVNAKDMREYTTTAIAIPMKACWGKLLGGEVVIVFENGMTRRSVESAYVVTEVDKKGNARIVKSIYKRH</sequence>
<evidence type="ECO:0008006" key="4">
    <source>
        <dbReference type="Google" id="ProtNLM"/>
    </source>
</evidence>
<feature type="signal peptide" evidence="1">
    <location>
        <begin position="1"/>
        <end position="19"/>
    </location>
</feature>
<dbReference type="Proteomes" id="UP000501063">
    <property type="component" value="Chromosome"/>
</dbReference>
<evidence type="ECO:0000313" key="2">
    <source>
        <dbReference type="EMBL" id="QIE87972.1"/>
    </source>
</evidence>
<gene>
    <name evidence="2" type="ORF">G5B91_17505</name>
</gene>
<evidence type="ECO:0000256" key="1">
    <source>
        <dbReference type="SAM" id="SignalP"/>
    </source>
</evidence>
<keyword evidence="1" id="KW-0732">Signal</keyword>
<dbReference type="AlphaFoldDB" id="A0A6G6IY78"/>
<organism evidence="2 3">
    <name type="scientific">Pseudomonas nitroreducens</name>
    <dbReference type="NCBI Taxonomy" id="46680"/>
    <lineage>
        <taxon>Bacteria</taxon>
        <taxon>Pseudomonadati</taxon>
        <taxon>Pseudomonadota</taxon>
        <taxon>Gammaproteobacteria</taxon>
        <taxon>Pseudomonadales</taxon>
        <taxon>Pseudomonadaceae</taxon>
        <taxon>Pseudomonas</taxon>
    </lineage>
</organism>
<reference evidence="2 3" key="1">
    <citation type="submission" date="2020-02" db="EMBL/GenBank/DDBJ databases">
        <title>Integrative conjugative elements (ICEs) and plasmids drive adaptation of Pseudomonas nitroreducens strain HBP1 to wastewater environment.</title>
        <authorList>
            <person name="Sentchilo V."/>
            <person name="Carraro N."/>
            <person name="Bertelli C."/>
            <person name="van der Meer J.R."/>
        </authorList>
    </citation>
    <scope>NUCLEOTIDE SEQUENCE [LARGE SCALE GENOMIC DNA]</scope>
    <source>
        <strain evidence="2 3">HBP1</strain>
    </source>
</reference>